<organism evidence="1 2">
    <name type="scientific">Racocetra persica</name>
    <dbReference type="NCBI Taxonomy" id="160502"/>
    <lineage>
        <taxon>Eukaryota</taxon>
        <taxon>Fungi</taxon>
        <taxon>Fungi incertae sedis</taxon>
        <taxon>Mucoromycota</taxon>
        <taxon>Glomeromycotina</taxon>
        <taxon>Glomeromycetes</taxon>
        <taxon>Diversisporales</taxon>
        <taxon>Gigasporaceae</taxon>
        <taxon>Racocetra</taxon>
    </lineage>
</organism>
<evidence type="ECO:0000313" key="1">
    <source>
        <dbReference type="EMBL" id="CAG8795726.1"/>
    </source>
</evidence>
<dbReference type="EMBL" id="CAJVQC010055763">
    <property type="protein sequence ID" value="CAG8795726.1"/>
    <property type="molecule type" value="Genomic_DNA"/>
</dbReference>
<protein>
    <submittedName>
        <fullName evidence="1">12569_t:CDS:1</fullName>
    </submittedName>
</protein>
<gene>
    <name evidence="1" type="ORF">RPERSI_LOCUS20021</name>
</gene>
<reference evidence="1" key="1">
    <citation type="submission" date="2021-06" db="EMBL/GenBank/DDBJ databases">
        <authorList>
            <person name="Kallberg Y."/>
            <person name="Tangrot J."/>
            <person name="Rosling A."/>
        </authorList>
    </citation>
    <scope>NUCLEOTIDE SEQUENCE</scope>
    <source>
        <strain evidence="1">MA461A</strain>
    </source>
</reference>
<name>A0ACA9RJV1_9GLOM</name>
<keyword evidence="2" id="KW-1185">Reference proteome</keyword>
<accession>A0ACA9RJV1</accession>
<evidence type="ECO:0000313" key="2">
    <source>
        <dbReference type="Proteomes" id="UP000789920"/>
    </source>
</evidence>
<proteinExistence type="predicted"/>
<feature type="non-terminal residue" evidence="1">
    <location>
        <position position="1"/>
    </location>
</feature>
<dbReference type="Proteomes" id="UP000789920">
    <property type="component" value="Unassembled WGS sequence"/>
</dbReference>
<comment type="caution">
    <text evidence="1">The sequence shown here is derived from an EMBL/GenBank/DDBJ whole genome shotgun (WGS) entry which is preliminary data.</text>
</comment>
<sequence>HIDGSVWHLDVDSSHPGGEEATKGWAVRPLKRSPSGLPTAISNSTIRKRPDGISEYAIVGNQIVKIILENLQGHLQLKRKQAKLVLDIINNLSKLQNPPTFIKLCGLVDKMVFLNDSKKRTITALVVRNELEKHNLFPVETEGIKS</sequence>